<protein>
    <recommendedName>
        <fullName evidence="1">KilA-N domain-containing protein</fullName>
    </recommendedName>
</protein>
<proteinExistence type="predicted"/>
<dbReference type="SMART" id="SM01252">
    <property type="entry name" value="KilA-N"/>
    <property type="match status" value="1"/>
</dbReference>
<sequence length="278" mass="31574">MLTLLSRGIAKGAAYRHPERLCRMAEMQVMIFKKTKIRVDENGLVCLNDIHKAAGFTKNQTPGDWQRLPSYLREYPVLLKKLTGKSRDWTKTETRSVIYSKAGAGTWAHENLALAYSAYLSPALAVEIRDVFLRFKKGDETLHEEIKANKAKRDEAFEKSREIGKRIRRTYTDTLKEHGVSKPFDFANCTNETYKHLLGGTAKEIKISRKLPPKANLRDHMSLAEIAYTMASEALASERIEEQSAQGFIACRDETKLAALSIKGAIESDRKNRQKRLV</sequence>
<reference evidence="2 3" key="1">
    <citation type="journal article" date="2019" name="Appl. Microbiol. Biotechnol.">
        <title>Differential efficiency of wild type rhizogenic strains for rol gene transformation of plants.</title>
        <authorList>
            <person name="Desmet S."/>
            <person name="De Keyser E."/>
            <person name="Van Vaerenbergh J."/>
            <person name="Baeyen S."/>
            <person name="Van Huylenbroeck J."/>
            <person name="Geelen D."/>
            <person name="Dhooghe E."/>
        </authorList>
    </citation>
    <scope>NUCLEOTIDE SEQUENCE [LARGE SCALE GENOMIC DNA]</scope>
    <source>
        <strain evidence="2 3">MAFF210266</strain>
    </source>
</reference>
<dbReference type="AlphaFoldDB" id="A0A546XYL5"/>
<accession>A0A546XYL5</accession>
<dbReference type="PROSITE" id="PS51301">
    <property type="entry name" value="KILA_N"/>
    <property type="match status" value="1"/>
</dbReference>
<evidence type="ECO:0000259" key="1">
    <source>
        <dbReference type="PROSITE" id="PS51301"/>
    </source>
</evidence>
<name>A0A546XYL5_AGRTU</name>
<dbReference type="Proteomes" id="UP000317023">
    <property type="component" value="Unassembled WGS sequence"/>
</dbReference>
<comment type="caution">
    <text evidence="2">The sequence shown here is derived from an EMBL/GenBank/DDBJ whole genome shotgun (WGS) entry which is preliminary data.</text>
</comment>
<evidence type="ECO:0000313" key="3">
    <source>
        <dbReference type="Proteomes" id="UP000317023"/>
    </source>
</evidence>
<dbReference type="InterPro" id="IPR018004">
    <property type="entry name" value="KilA/APSES_HTH"/>
</dbReference>
<evidence type="ECO:0000313" key="2">
    <source>
        <dbReference type="EMBL" id="TRB05833.1"/>
    </source>
</evidence>
<feature type="domain" description="KilA-N" evidence="1">
    <location>
        <begin position="26"/>
        <end position="135"/>
    </location>
</feature>
<dbReference type="EMBL" id="SGOE01000003">
    <property type="protein sequence ID" value="TRB05833.1"/>
    <property type="molecule type" value="Genomic_DNA"/>
</dbReference>
<organism evidence="2 3">
    <name type="scientific">Agrobacterium tumefaciens</name>
    <dbReference type="NCBI Taxonomy" id="358"/>
    <lineage>
        <taxon>Bacteria</taxon>
        <taxon>Pseudomonadati</taxon>
        <taxon>Pseudomonadota</taxon>
        <taxon>Alphaproteobacteria</taxon>
        <taxon>Hyphomicrobiales</taxon>
        <taxon>Rhizobiaceae</taxon>
        <taxon>Rhizobium/Agrobacterium group</taxon>
        <taxon>Agrobacterium</taxon>
        <taxon>Agrobacterium tumefaciens complex</taxon>
    </lineage>
</organism>
<gene>
    <name evidence="2" type="ORF">EXN61_11400</name>
</gene>
<dbReference type="InterPro" id="IPR017880">
    <property type="entry name" value="KilA_N"/>
</dbReference>
<dbReference type="Pfam" id="PF04383">
    <property type="entry name" value="KilA-N"/>
    <property type="match status" value="1"/>
</dbReference>